<dbReference type="Pfam" id="PF14248">
    <property type="entry name" value="DUF4345"/>
    <property type="match status" value="1"/>
</dbReference>
<evidence type="ECO:0000313" key="2">
    <source>
        <dbReference type="EMBL" id="WGH75127.1"/>
    </source>
</evidence>
<evidence type="ECO:0000313" key="3">
    <source>
        <dbReference type="Proteomes" id="UP001232001"/>
    </source>
</evidence>
<reference evidence="2 3" key="1">
    <citation type="submission" date="2023-04" db="EMBL/GenBank/DDBJ databases">
        <title>Tenacibaculum tangerinum sp. nov., isolated from sea tidal flat of South Korea.</title>
        <authorList>
            <person name="Lee S.H."/>
            <person name="Kim J.-J."/>
        </authorList>
    </citation>
    <scope>NUCLEOTIDE SEQUENCE [LARGE SCALE GENOMIC DNA]</scope>
    <source>
        <strain evidence="2 3">GRR-S3-23</strain>
    </source>
</reference>
<dbReference type="InterPro" id="IPR025597">
    <property type="entry name" value="DUF4345"/>
</dbReference>
<gene>
    <name evidence="2" type="ORF">P8625_13780</name>
</gene>
<feature type="transmembrane region" description="Helical" evidence="1">
    <location>
        <begin position="12"/>
        <end position="35"/>
    </location>
</feature>
<feature type="transmembrane region" description="Helical" evidence="1">
    <location>
        <begin position="109"/>
        <end position="127"/>
    </location>
</feature>
<evidence type="ECO:0000256" key="1">
    <source>
        <dbReference type="SAM" id="Phobius"/>
    </source>
</evidence>
<feature type="transmembrane region" description="Helical" evidence="1">
    <location>
        <begin position="47"/>
        <end position="69"/>
    </location>
</feature>
<protein>
    <submittedName>
        <fullName evidence="2">DUF4345 domain-containing protein</fullName>
    </submittedName>
</protein>
<keyword evidence="1" id="KW-0812">Transmembrane</keyword>
<name>A0ABY8L0X8_9FLAO</name>
<organism evidence="2 3">
    <name type="scientific">Tenacibaculum tangerinum</name>
    <dbReference type="NCBI Taxonomy" id="3038772"/>
    <lineage>
        <taxon>Bacteria</taxon>
        <taxon>Pseudomonadati</taxon>
        <taxon>Bacteroidota</taxon>
        <taxon>Flavobacteriia</taxon>
        <taxon>Flavobacteriales</taxon>
        <taxon>Flavobacteriaceae</taxon>
        <taxon>Tenacibaculum</taxon>
    </lineage>
</organism>
<keyword evidence="3" id="KW-1185">Reference proteome</keyword>
<sequence length="136" mass="15116">MNLNVESLAPKMLVFSAIILIIIAISFGGNPIYFIPNLYHTEAVNDINSIAIYRSVMGLILGCCTFWLYAAFTRRFVLGALYSLMFAMFGLSISRIISLLVDGSPTTILMVYLFMEAATGFTVYAIIRAYEKKSNS</sequence>
<dbReference type="EMBL" id="CP122539">
    <property type="protein sequence ID" value="WGH75127.1"/>
    <property type="molecule type" value="Genomic_DNA"/>
</dbReference>
<accession>A0ABY8L0X8</accession>
<proteinExistence type="predicted"/>
<dbReference type="Proteomes" id="UP001232001">
    <property type="component" value="Chromosome"/>
</dbReference>
<dbReference type="RefSeq" id="WP_279651017.1">
    <property type="nucleotide sequence ID" value="NZ_CP122539.1"/>
</dbReference>
<feature type="transmembrane region" description="Helical" evidence="1">
    <location>
        <begin position="76"/>
        <end position="97"/>
    </location>
</feature>
<keyword evidence="1" id="KW-1133">Transmembrane helix</keyword>
<keyword evidence="1" id="KW-0472">Membrane</keyword>